<dbReference type="STRING" id="157910.SAMN05445850_8231"/>
<protein>
    <submittedName>
        <fullName evidence="2">Uncharacterized protein</fullName>
    </submittedName>
</protein>
<accession>A0A1H1KL85</accession>
<dbReference type="EMBL" id="FNKX01000005">
    <property type="protein sequence ID" value="SDR62509.1"/>
    <property type="molecule type" value="Genomic_DNA"/>
</dbReference>
<dbReference type="AlphaFoldDB" id="A0A1H1KL85"/>
<reference evidence="3" key="1">
    <citation type="submission" date="2016-10" db="EMBL/GenBank/DDBJ databases">
        <authorList>
            <person name="Varghese N."/>
            <person name="Submissions S."/>
        </authorList>
    </citation>
    <scope>NUCLEOTIDE SEQUENCE [LARGE SCALE GENOMIC DNA]</scope>
    <source>
        <strain evidence="3">DUS833</strain>
    </source>
</reference>
<keyword evidence="3" id="KW-1185">Reference proteome</keyword>
<organism evidence="2 3">
    <name type="scientific">Paraburkholderia tuberum</name>
    <dbReference type="NCBI Taxonomy" id="157910"/>
    <lineage>
        <taxon>Bacteria</taxon>
        <taxon>Pseudomonadati</taxon>
        <taxon>Pseudomonadota</taxon>
        <taxon>Betaproteobacteria</taxon>
        <taxon>Burkholderiales</taxon>
        <taxon>Burkholderiaceae</taxon>
        <taxon>Paraburkholderia</taxon>
    </lineage>
</organism>
<proteinExistence type="predicted"/>
<dbReference type="RefSeq" id="WP_090812667.1">
    <property type="nucleotide sequence ID" value="NZ_FNKX01000005.1"/>
</dbReference>
<evidence type="ECO:0000313" key="3">
    <source>
        <dbReference type="Proteomes" id="UP000199365"/>
    </source>
</evidence>
<evidence type="ECO:0000256" key="1">
    <source>
        <dbReference type="SAM" id="MobiDB-lite"/>
    </source>
</evidence>
<gene>
    <name evidence="2" type="ORF">SAMN05445850_8231</name>
</gene>
<name>A0A1H1KL85_9BURK</name>
<evidence type="ECO:0000313" key="2">
    <source>
        <dbReference type="EMBL" id="SDR62509.1"/>
    </source>
</evidence>
<feature type="region of interest" description="Disordered" evidence="1">
    <location>
        <begin position="40"/>
        <end position="71"/>
    </location>
</feature>
<dbReference type="Proteomes" id="UP000199365">
    <property type="component" value="Unassembled WGS sequence"/>
</dbReference>
<sequence>MTQVNRSAFARAWPAVVARLVGLPSGRRRPAEVAAVEYAQRAAEAQTEPGQPSGVRSAPAPQQPPTSPNDHAIWLDERSFCLYVPTGPDSTEGQLAAWSDRLRTLGLASVVTTVGEPLGDSVDVLNAGWDAGSGPAVAEPYLEVVVGGEIGAFLYYRGDEMERELFALRETLGLRAPPRRTES</sequence>